<dbReference type="AlphaFoldDB" id="A0A0A9GZT9"/>
<organism evidence="1">
    <name type="scientific">Arundo donax</name>
    <name type="common">Giant reed</name>
    <name type="synonym">Donax arundinaceus</name>
    <dbReference type="NCBI Taxonomy" id="35708"/>
    <lineage>
        <taxon>Eukaryota</taxon>
        <taxon>Viridiplantae</taxon>
        <taxon>Streptophyta</taxon>
        <taxon>Embryophyta</taxon>
        <taxon>Tracheophyta</taxon>
        <taxon>Spermatophyta</taxon>
        <taxon>Magnoliopsida</taxon>
        <taxon>Liliopsida</taxon>
        <taxon>Poales</taxon>
        <taxon>Poaceae</taxon>
        <taxon>PACMAD clade</taxon>
        <taxon>Arundinoideae</taxon>
        <taxon>Arundineae</taxon>
        <taxon>Arundo</taxon>
    </lineage>
</organism>
<protein>
    <submittedName>
        <fullName evidence="1">Uncharacterized protein</fullName>
    </submittedName>
</protein>
<name>A0A0A9GZT9_ARUDO</name>
<evidence type="ECO:0000313" key="1">
    <source>
        <dbReference type="EMBL" id="JAE29064.1"/>
    </source>
</evidence>
<dbReference type="EMBL" id="GBRH01168832">
    <property type="protein sequence ID" value="JAE29064.1"/>
    <property type="molecule type" value="Transcribed_RNA"/>
</dbReference>
<reference evidence="1" key="1">
    <citation type="submission" date="2014-09" db="EMBL/GenBank/DDBJ databases">
        <authorList>
            <person name="Magalhaes I.L.F."/>
            <person name="Oliveira U."/>
            <person name="Santos F.R."/>
            <person name="Vidigal T.H.D.A."/>
            <person name="Brescovit A.D."/>
            <person name="Santos A.J."/>
        </authorList>
    </citation>
    <scope>NUCLEOTIDE SEQUENCE</scope>
    <source>
        <tissue evidence="1">Shoot tissue taken approximately 20 cm above the soil surface</tissue>
    </source>
</reference>
<reference evidence="1" key="2">
    <citation type="journal article" date="2015" name="Data Brief">
        <title>Shoot transcriptome of the giant reed, Arundo donax.</title>
        <authorList>
            <person name="Barrero R.A."/>
            <person name="Guerrero F.D."/>
            <person name="Moolhuijzen P."/>
            <person name="Goolsby J.A."/>
            <person name="Tidwell J."/>
            <person name="Bellgard S.E."/>
            <person name="Bellgard M.I."/>
        </authorList>
    </citation>
    <scope>NUCLEOTIDE SEQUENCE</scope>
    <source>
        <tissue evidence="1">Shoot tissue taken approximately 20 cm above the soil surface</tissue>
    </source>
</reference>
<accession>A0A0A9GZT9</accession>
<sequence>MVHLLSNHSSLILSLRV</sequence>
<proteinExistence type="predicted"/>